<feature type="compositionally biased region" description="Basic and acidic residues" evidence="1">
    <location>
        <begin position="36"/>
        <end position="46"/>
    </location>
</feature>
<comment type="caution">
    <text evidence="2">The sequence shown here is derived from an EMBL/GenBank/DDBJ whole genome shotgun (WGS) entry which is preliminary data.</text>
</comment>
<evidence type="ECO:0000313" key="3">
    <source>
        <dbReference type="Proteomes" id="UP000823749"/>
    </source>
</evidence>
<feature type="region of interest" description="Disordered" evidence="1">
    <location>
        <begin position="1"/>
        <end position="46"/>
    </location>
</feature>
<protein>
    <submittedName>
        <fullName evidence="2">Uncharacterized protein</fullName>
    </submittedName>
</protein>
<dbReference type="AlphaFoldDB" id="A0AAV6K2B9"/>
<feature type="compositionally biased region" description="Basic and acidic residues" evidence="1">
    <location>
        <begin position="66"/>
        <end position="82"/>
    </location>
</feature>
<sequence>MRQNLPQPNNLKEEAMHGKFPIDSNGDGNEGSRNQQKIERFSRSDWERGIERREPIGWIKALLPDGEGRHGGGSRASKESVHGRTRGGSVVGGCQITERQATGVAGGTNRGEAANGTPDLRSAEQTME</sequence>
<proteinExistence type="predicted"/>
<evidence type="ECO:0000256" key="1">
    <source>
        <dbReference type="SAM" id="MobiDB-lite"/>
    </source>
</evidence>
<reference evidence="2 3" key="1">
    <citation type="submission" date="2020-08" db="EMBL/GenBank/DDBJ databases">
        <title>Plant Genome Project.</title>
        <authorList>
            <person name="Zhang R.-G."/>
        </authorList>
    </citation>
    <scope>NUCLEOTIDE SEQUENCE [LARGE SCALE GENOMIC DNA]</scope>
    <source>
        <strain evidence="2">WSP0</strain>
        <tissue evidence="2">Leaf</tissue>
    </source>
</reference>
<evidence type="ECO:0000313" key="2">
    <source>
        <dbReference type="EMBL" id="KAG5546523.1"/>
    </source>
</evidence>
<dbReference type="EMBL" id="JACTNZ010000006">
    <property type="protein sequence ID" value="KAG5546523.1"/>
    <property type="molecule type" value="Genomic_DNA"/>
</dbReference>
<feature type="compositionally biased region" description="Polar residues" evidence="1">
    <location>
        <begin position="1"/>
        <end position="10"/>
    </location>
</feature>
<name>A0AAV6K2B9_9ERIC</name>
<accession>A0AAV6K2B9</accession>
<feature type="region of interest" description="Disordered" evidence="1">
    <location>
        <begin position="62"/>
        <end position="128"/>
    </location>
</feature>
<keyword evidence="3" id="KW-1185">Reference proteome</keyword>
<dbReference type="Proteomes" id="UP000823749">
    <property type="component" value="Chromosome 6"/>
</dbReference>
<organism evidence="2 3">
    <name type="scientific">Rhododendron griersonianum</name>
    <dbReference type="NCBI Taxonomy" id="479676"/>
    <lineage>
        <taxon>Eukaryota</taxon>
        <taxon>Viridiplantae</taxon>
        <taxon>Streptophyta</taxon>
        <taxon>Embryophyta</taxon>
        <taxon>Tracheophyta</taxon>
        <taxon>Spermatophyta</taxon>
        <taxon>Magnoliopsida</taxon>
        <taxon>eudicotyledons</taxon>
        <taxon>Gunneridae</taxon>
        <taxon>Pentapetalae</taxon>
        <taxon>asterids</taxon>
        <taxon>Ericales</taxon>
        <taxon>Ericaceae</taxon>
        <taxon>Ericoideae</taxon>
        <taxon>Rhodoreae</taxon>
        <taxon>Rhododendron</taxon>
    </lineage>
</organism>
<gene>
    <name evidence="2" type="ORF">RHGRI_018640</name>
</gene>